<gene>
    <name evidence="4" type="ORF">AAM4_1483</name>
</gene>
<dbReference type="PANTHER" id="PTHR13696:SF52">
    <property type="entry name" value="PARA FAMILY PROTEIN CT_582"/>
    <property type="match status" value="1"/>
</dbReference>
<dbReference type="Pfam" id="PF13614">
    <property type="entry name" value="AAA_31"/>
    <property type="match status" value="1"/>
</dbReference>
<reference evidence="4" key="1">
    <citation type="submission" date="2014-07" db="EMBL/GenBank/DDBJ databases">
        <authorList>
            <person name="Zhang J.E."/>
            <person name="Yang H."/>
            <person name="Guo J."/>
            <person name="Deng Z."/>
            <person name="Luo H."/>
            <person name="Luo M."/>
            <person name="Zhao B."/>
        </authorList>
    </citation>
    <scope>NUCLEOTIDE SEQUENCE</scope>
    <source>
        <strain evidence="4">AM4</strain>
    </source>
</reference>
<evidence type="ECO:0000256" key="2">
    <source>
        <dbReference type="ARBA" id="ARBA00059092"/>
    </source>
</evidence>
<dbReference type="RefSeq" id="WP_210580134.1">
    <property type="nucleotide sequence ID" value="NZ_LK995500.1"/>
</dbReference>
<evidence type="ECO:0000256" key="1">
    <source>
        <dbReference type="ARBA" id="ARBA00006976"/>
    </source>
</evidence>
<accession>A0A1L7RBP5</accession>
<dbReference type="PANTHER" id="PTHR13696">
    <property type="entry name" value="P-LOOP CONTAINING NUCLEOSIDE TRIPHOSPHATE HYDROLASE"/>
    <property type="match status" value="1"/>
</dbReference>
<dbReference type="InterPro" id="IPR027417">
    <property type="entry name" value="P-loop_NTPase"/>
</dbReference>
<protein>
    <submittedName>
        <fullName evidence="4">Cobyrinic acid ac-diamide synthase</fullName>
    </submittedName>
</protein>
<sequence>MTETRIIAVANQKGGVGKTATTVNLAARLAGMGQRVLVIDSDPQGNATSILDVEPAPEERTLNDVLVAVATGQAGPGAITAAITAAGPAWPGIDVVPAERALAAREADTSAGREHVLRTAIAAGAVDAYDVVLIDCPPSLGALTLGALTAADTVLIITEARVSSVDGVDQLMDTIDAVRKYYNQHLQLAGIVINKWRSDRLDRSAWRDVLRDSYRNQVIDHPLLEREIVATAATNRVPVPRDEGRDYVLALDAVARELIQEAHQ</sequence>
<dbReference type="Gene3D" id="3.40.50.300">
    <property type="entry name" value="P-loop containing nucleotide triphosphate hydrolases"/>
    <property type="match status" value="1"/>
</dbReference>
<dbReference type="FunFam" id="3.40.50.300:FF:000285">
    <property type="entry name" value="Sporulation initiation inhibitor Soj"/>
    <property type="match status" value="1"/>
</dbReference>
<proteinExistence type="inferred from homology"/>
<comment type="function">
    <text evidence="2">May play a role in septum formation.</text>
</comment>
<dbReference type="AlphaFoldDB" id="A0A1L7RBP5"/>
<evidence type="ECO:0000313" key="4">
    <source>
        <dbReference type="EMBL" id="CED91315.1"/>
    </source>
</evidence>
<dbReference type="CDD" id="cd02042">
    <property type="entry name" value="ParAB_family"/>
    <property type="match status" value="1"/>
</dbReference>
<dbReference type="EMBL" id="LK995500">
    <property type="protein sequence ID" value="CED91315.1"/>
    <property type="molecule type" value="Genomic_DNA"/>
</dbReference>
<dbReference type="SUPFAM" id="SSF52540">
    <property type="entry name" value="P-loop containing nucleoside triphosphate hydrolases"/>
    <property type="match status" value="1"/>
</dbReference>
<comment type="similarity">
    <text evidence="1">Belongs to the ParA family.</text>
</comment>
<organism evidence="4">
    <name type="scientific">Actinomyces succiniciruminis</name>
    <dbReference type="NCBI Taxonomy" id="1522002"/>
    <lineage>
        <taxon>Bacteria</taxon>
        <taxon>Bacillati</taxon>
        <taxon>Actinomycetota</taxon>
        <taxon>Actinomycetes</taxon>
        <taxon>Actinomycetales</taxon>
        <taxon>Actinomycetaceae</taxon>
        <taxon>Actinomyces</taxon>
    </lineage>
</organism>
<feature type="domain" description="AAA" evidence="3">
    <location>
        <begin position="5"/>
        <end position="187"/>
    </location>
</feature>
<dbReference type="InterPro" id="IPR050678">
    <property type="entry name" value="DNA_Partitioning_ATPase"/>
</dbReference>
<evidence type="ECO:0000259" key="3">
    <source>
        <dbReference type="Pfam" id="PF13614"/>
    </source>
</evidence>
<name>A0A1L7RBP5_9ACTO</name>
<dbReference type="InterPro" id="IPR025669">
    <property type="entry name" value="AAA_dom"/>
</dbReference>